<dbReference type="RefSeq" id="WP_377600882.1">
    <property type="nucleotide sequence ID" value="NZ_JBHUME010000005.1"/>
</dbReference>
<dbReference type="PANTHER" id="PTHR31272">
    <property type="entry name" value="CYTOCHROME C-TYPE BIOGENESIS PROTEIN HI_1454-RELATED"/>
    <property type="match status" value="1"/>
</dbReference>
<comment type="caution">
    <text evidence="8">The sequence shown here is derived from an EMBL/GenBank/DDBJ whole genome shotgun (WGS) entry which is preliminary data.</text>
</comment>
<evidence type="ECO:0000256" key="5">
    <source>
        <dbReference type="ARBA" id="ARBA00023136"/>
    </source>
</evidence>
<reference evidence="9" key="1">
    <citation type="journal article" date="2019" name="Int. J. Syst. Evol. Microbiol.">
        <title>The Global Catalogue of Microorganisms (GCM) 10K type strain sequencing project: providing services to taxonomists for standard genome sequencing and annotation.</title>
        <authorList>
            <consortium name="The Broad Institute Genomics Platform"/>
            <consortium name="The Broad Institute Genome Sequencing Center for Infectious Disease"/>
            <person name="Wu L."/>
            <person name="Ma J."/>
        </authorList>
    </citation>
    <scope>NUCLEOTIDE SEQUENCE [LARGE SCALE GENOMIC DNA]</scope>
    <source>
        <strain evidence="9">KCTC 3950</strain>
    </source>
</reference>
<evidence type="ECO:0000256" key="3">
    <source>
        <dbReference type="ARBA" id="ARBA00022692"/>
    </source>
</evidence>
<feature type="transmembrane region" description="Helical" evidence="6">
    <location>
        <begin position="59"/>
        <end position="80"/>
    </location>
</feature>
<keyword evidence="5 6" id="KW-0472">Membrane</keyword>
<feature type="transmembrane region" description="Helical" evidence="6">
    <location>
        <begin position="133"/>
        <end position="162"/>
    </location>
</feature>
<feature type="transmembrane region" description="Helical" evidence="6">
    <location>
        <begin position="202"/>
        <end position="220"/>
    </location>
</feature>
<protein>
    <submittedName>
        <fullName evidence="8">Cytochrome c biogenesis CcdA family protein</fullName>
    </submittedName>
</protein>
<dbReference type="Proteomes" id="UP001597541">
    <property type="component" value="Unassembled WGS sequence"/>
</dbReference>
<accession>A0ABW5PA61</accession>
<evidence type="ECO:0000256" key="4">
    <source>
        <dbReference type="ARBA" id="ARBA00022989"/>
    </source>
</evidence>
<gene>
    <name evidence="8" type="ORF">ACFSUF_05380</name>
</gene>
<dbReference type="Pfam" id="PF02683">
    <property type="entry name" value="DsbD_TM"/>
    <property type="match status" value="1"/>
</dbReference>
<keyword evidence="3 6" id="KW-0812">Transmembrane</keyword>
<evidence type="ECO:0000256" key="6">
    <source>
        <dbReference type="SAM" id="Phobius"/>
    </source>
</evidence>
<keyword evidence="4 6" id="KW-1133">Transmembrane helix</keyword>
<keyword evidence="9" id="KW-1185">Reference proteome</keyword>
<feature type="transmembrane region" description="Helical" evidence="6">
    <location>
        <begin position="168"/>
        <end position="190"/>
    </location>
</feature>
<comment type="subcellular location">
    <subcellularLocation>
        <location evidence="1">Membrane</location>
        <topology evidence="1">Multi-pass membrane protein</topology>
    </subcellularLocation>
</comment>
<organism evidence="8 9">
    <name type="scientific">Paenibacillus gansuensis</name>
    <dbReference type="NCBI Taxonomy" id="306542"/>
    <lineage>
        <taxon>Bacteria</taxon>
        <taxon>Bacillati</taxon>
        <taxon>Bacillota</taxon>
        <taxon>Bacilli</taxon>
        <taxon>Bacillales</taxon>
        <taxon>Paenibacillaceae</taxon>
        <taxon>Paenibacillus</taxon>
    </lineage>
</organism>
<feature type="transmembrane region" description="Helical" evidence="6">
    <location>
        <begin position="92"/>
        <end position="112"/>
    </location>
</feature>
<evidence type="ECO:0000256" key="2">
    <source>
        <dbReference type="ARBA" id="ARBA00006143"/>
    </source>
</evidence>
<sequence>MAHINVWIAFWAGLASFISPCCLPLYPSYLSYITGISVTTLKSSEGRTREVRIRTMTHTLFFILGFSMIFYSLGFGAGIISDVFADSNYRDLFKKIAAILIFVMGLFLLGIFKPEFLMKERKLQMNFRPAGYAGSFLLGIGFAAGWSPCIGPILGSIMTLAATEPGTWFPLITAYTLGFAVPFFVLAFFIGSTRWILKYSNLLMKIGGILMLIIGVLLYTDQMTVLTRYLNSITPEWLKF</sequence>
<dbReference type="InterPro" id="IPR051790">
    <property type="entry name" value="Cytochrome_c-biogenesis_DsbD"/>
</dbReference>
<dbReference type="EMBL" id="JBHUME010000005">
    <property type="protein sequence ID" value="MFD2611853.1"/>
    <property type="molecule type" value="Genomic_DNA"/>
</dbReference>
<evidence type="ECO:0000256" key="1">
    <source>
        <dbReference type="ARBA" id="ARBA00004141"/>
    </source>
</evidence>
<dbReference type="InterPro" id="IPR003834">
    <property type="entry name" value="Cyt_c_assmbl_TM_dom"/>
</dbReference>
<name>A0ABW5PA61_9BACL</name>
<evidence type="ECO:0000313" key="9">
    <source>
        <dbReference type="Proteomes" id="UP001597541"/>
    </source>
</evidence>
<feature type="domain" description="Cytochrome C biogenesis protein transmembrane" evidence="7">
    <location>
        <begin position="6"/>
        <end position="218"/>
    </location>
</feature>
<comment type="similarity">
    <text evidence="2">Belongs to the DsbD family.</text>
</comment>
<proteinExistence type="inferred from homology"/>
<dbReference type="PANTHER" id="PTHR31272:SF4">
    <property type="entry name" value="CYTOCHROME C-TYPE BIOGENESIS PROTEIN HI_1454-RELATED"/>
    <property type="match status" value="1"/>
</dbReference>
<feature type="transmembrane region" description="Helical" evidence="6">
    <location>
        <begin position="6"/>
        <end position="26"/>
    </location>
</feature>
<evidence type="ECO:0000313" key="8">
    <source>
        <dbReference type="EMBL" id="MFD2611853.1"/>
    </source>
</evidence>
<evidence type="ECO:0000259" key="7">
    <source>
        <dbReference type="Pfam" id="PF02683"/>
    </source>
</evidence>